<sequence length="22" mass="2667">MNIIYFVFYICTMMVGFEDDQS</sequence>
<organism evidence="1">
    <name type="scientific">marine metagenome</name>
    <dbReference type="NCBI Taxonomy" id="408172"/>
    <lineage>
        <taxon>unclassified sequences</taxon>
        <taxon>metagenomes</taxon>
        <taxon>ecological metagenomes</taxon>
    </lineage>
</organism>
<dbReference type="AlphaFoldDB" id="A0A382VMR8"/>
<evidence type="ECO:0000313" key="1">
    <source>
        <dbReference type="EMBL" id="SVD47670.1"/>
    </source>
</evidence>
<accession>A0A382VMR8</accession>
<name>A0A382VMR8_9ZZZZ</name>
<proteinExistence type="predicted"/>
<dbReference type="EMBL" id="UINC01153124">
    <property type="protein sequence ID" value="SVD47670.1"/>
    <property type="molecule type" value="Genomic_DNA"/>
</dbReference>
<reference evidence="1" key="1">
    <citation type="submission" date="2018-05" db="EMBL/GenBank/DDBJ databases">
        <authorList>
            <person name="Lanie J.A."/>
            <person name="Ng W.-L."/>
            <person name="Kazmierczak K.M."/>
            <person name="Andrzejewski T.M."/>
            <person name="Davidsen T.M."/>
            <person name="Wayne K.J."/>
            <person name="Tettelin H."/>
            <person name="Glass J.I."/>
            <person name="Rusch D."/>
            <person name="Podicherti R."/>
            <person name="Tsui H.-C.T."/>
            <person name="Winkler M.E."/>
        </authorList>
    </citation>
    <scope>NUCLEOTIDE SEQUENCE</scope>
</reference>
<gene>
    <name evidence="1" type="ORF">METZ01_LOCUS400524</name>
</gene>
<protein>
    <submittedName>
        <fullName evidence="1">Uncharacterized protein</fullName>
    </submittedName>
</protein>